<feature type="region of interest" description="Disordered" evidence="1">
    <location>
        <begin position="60"/>
        <end position="83"/>
    </location>
</feature>
<evidence type="ECO:0000313" key="4">
    <source>
        <dbReference type="EMBL" id="GIM06442.1"/>
    </source>
</evidence>
<sequence>MSVLPERPMVTSLLTWPAALLARVLYTAVGCKSSSASCDRMGSPGRAPSSVHLHAATTAASRNVAGSGSPVASPYNTLPMKESPAPVVSATASYIDRWGMRPDGG</sequence>
<organism evidence="3 5">
    <name type="scientific">Volvox reticuliferus</name>
    <dbReference type="NCBI Taxonomy" id="1737510"/>
    <lineage>
        <taxon>Eukaryota</taxon>
        <taxon>Viridiplantae</taxon>
        <taxon>Chlorophyta</taxon>
        <taxon>core chlorophytes</taxon>
        <taxon>Chlorophyceae</taxon>
        <taxon>CS clade</taxon>
        <taxon>Chlamydomonadales</taxon>
        <taxon>Volvocaceae</taxon>
        <taxon>Volvox</taxon>
    </lineage>
</organism>
<gene>
    <name evidence="3" type="ORF">Vretifemale_13873</name>
    <name evidence="4" type="ORF">Vretimale_10759</name>
</gene>
<reference evidence="3" key="1">
    <citation type="journal article" date="2021" name="Proc. Natl. Acad. Sci. U.S.A.">
        <title>Three genomes in the algal genus Volvox reveal the fate of a haploid sex-determining region after a transition to homothallism.</title>
        <authorList>
            <person name="Yamamoto K."/>
            <person name="Hamaji T."/>
            <person name="Kawai-Toyooka H."/>
            <person name="Matsuzaki R."/>
            <person name="Takahashi F."/>
            <person name="Nishimura Y."/>
            <person name="Kawachi M."/>
            <person name="Noguchi H."/>
            <person name="Minakuchi Y."/>
            <person name="Umen J.G."/>
            <person name="Toyoda A."/>
            <person name="Nozaki H."/>
        </authorList>
    </citation>
    <scope>NUCLEOTIDE SEQUENCE</scope>
    <source>
        <strain evidence="4">NIES-3785</strain>
        <strain evidence="3">NIES-3786</strain>
    </source>
</reference>
<evidence type="ECO:0000313" key="5">
    <source>
        <dbReference type="Proteomes" id="UP000747110"/>
    </source>
</evidence>
<evidence type="ECO:0000256" key="2">
    <source>
        <dbReference type="SAM" id="SignalP"/>
    </source>
</evidence>
<dbReference type="AlphaFoldDB" id="A0A8J4CKX7"/>
<feature type="chain" id="PRO_5036271563" description="Secreted protein" evidence="2">
    <location>
        <begin position="22"/>
        <end position="105"/>
    </location>
</feature>
<proteinExistence type="predicted"/>
<name>A0A8J4CKX7_9CHLO</name>
<dbReference type="EMBL" id="BNCQ01000021">
    <property type="protein sequence ID" value="GIM06442.1"/>
    <property type="molecule type" value="Genomic_DNA"/>
</dbReference>
<accession>A0A8J4CKX7</accession>
<comment type="caution">
    <text evidence="3">The sequence shown here is derived from an EMBL/GenBank/DDBJ whole genome shotgun (WGS) entry which is preliminary data.</text>
</comment>
<evidence type="ECO:0008006" key="6">
    <source>
        <dbReference type="Google" id="ProtNLM"/>
    </source>
</evidence>
<feature type="signal peptide" evidence="2">
    <location>
        <begin position="1"/>
        <end position="21"/>
    </location>
</feature>
<dbReference type="Proteomes" id="UP000722791">
    <property type="component" value="Unassembled WGS sequence"/>
</dbReference>
<dbReference type="EMBL" id="BNCP01000032">
    <property type="protein sequence ID" value="GIL85266.1"/>
    <property type="molecule type" value="Genomic_DNA"/>
</dbReference>
<keyword evidence="2" id="KW-0732">Signal</keyword>
<keyword evidence="5" id="KW-1185">Reference proteome</keyword>
<protein>
    <recommendedName>
        <fullName evidence="6">Secreted protein</fullName>
    </recommendedName>
</protein>
<dbReference type="Proteomes" id="UP000747110">
    <property type="component" value="Unassembled WGS sequence"/>
</dbReference>
<evidence type="ECO:0000256" key="1">
    <source>
        <dbReference type="SAM" id="MobiDB-lite"/>
    </source>
</evidence>
<evidence type="ECO:0000313" key="3">
    <source>
        <dbReference type="EMBL" id="GIL85266.1"/>
    </source>
</evidence>